<proteinExistence type="predicted"/>
<evidence type="ECO:0000313" key="2">
    <source>
        <dbReference type="Proteomes" id="UP000054324"/>
    </source>
</evidence>
<dbReference type="EMBL" id="KL598652">
    <property type="protein sequence ID" value="KER18693.1"/>
    <property type="molecule type" value="Genomic_DNA"/>
</dbReference>
<accession>A0A074YVL1</accession>
<dbReference type="KEGG" id="ovi:T265_15887"/>
<protein>
    <submittedName>
        <fullName evidence="1">Uncharacterized protein</fullName>
    </submittedName>
</protein>
<sequence>EPGKCSFTGSADDRNILTQWVCEIAANGQSFLTPNEMKTSTALELPETRISIDNAEKMQ</sequence>
<dbReference type="Proteomes" id="UP000054324">
    <property type="component" value="Unassembled WGS sequence"/>
</dbReference>
<feature type="non-terminal residue" evidence="1">
    <location>
        <position position="59"/>
    </location>
</feature>
<keyword evidence="2" id="KW-1185">Reference proteome</keyword>
<feature type="non-terminal residue" evidence="1">
    <location>
        <position position="1"/>
    </location>
</feature>
<organism evidence="1 2">
    <name type="scientific">Opisthorchis viverrini</name>
    <name type="common">Southeast Asian liver fluke</name>
    <dbReference type="NCBI Taxonomy" id="6198"/>
    <lineage>
        <taxon>Eukaryota</taxon>
        <taxon>Metazoa</taxon>
        <taxon>Spiralia</taxon>
        <taxon>Lophotrochozoa</taxon>
        <taxon>Platyhelminthes</taxon>
        <taxon>Trematoda</taxon>
        <taxon>Digenea</taxon>
        <taxon>Opisthorchiida</taxon>
        <taxon>Opisthorchiata</taxon>
        <taxon>Opisthorchiidae</taxon>
        <taxon>Opisthorchis</taxon>
    </lineage>
</organism>
<dbReference type="AlphaFoldDB" id="A0A074YVL1"/>
<evidence type="ECO:0000313" key="1">
    <source>
        <dbReference type="EMBL" id="KER18693.1"/>
    </source>
</evidence>
<reference evidence="1 2" key="1">
    <citation type="submission" date="2013-11" db="EMBL/GenBank/DDBJ databases">
        <title>Opisthorchis viverrini - life in the bile duct.</title>
        <authorList>
            <person name="Young N.D."/>
            <person name="Nagarajan N."/>
            <person name="Lin S.J."/>
            <person name="Korhonen P.K."/>
            <person name="Jex A.R."/>
            <person name="Hall R.S."/>
            <person name="Safavi-Hemami H."/>
            <person name="Kaewkong W."/>
            <person name="Bertrand D."/>
            <person name="Gao S."/>
            <person name="Seet Q."/>
            <person name="Wongkham S."/>
            <person name="Teh B.T."/>
            <person name="Wongkham C."/>
            <person name="Intapan P.M."/>
            <person name="Maleewong W."/>
            <person name="Yang X."/>
            <person name="Hu M."/>
            <person name="Wang Z."/>
            <person name="Hofmann A."/>
            <person name="Sternberg P.W."/>
            <person name="Tan P."/>
            <person name="Wang J."/>
            <person name="Gasser R.B."/>
        </authorList>
    </citation>
    <scope>NUCLEOTIDE SEQUENCE [LARGE SCALE GENOMIC DNA]</scope>
</reference>
<dbReference type="GeneID" id="20330052"/>
<gene>
    <name evidence="1" type="ORF">T265_15887</name>
</gene>
<dbReference type="CTD" id="20330052"/>
<dbReference type="RefSeq" id="XP_009177560.1">
    <property type="nucleotide sequence ID" value="XM_009179296.1"/>
</dbReference>
<name>A0A074YVL1_OPIVI</name>